<dbReference type="PROSITE" id="PS51514">
    <property type="entry name" value="BRX"/>
    <property type="match status" value="2"/>
</dbReference>
<sequence length="375" mass="41836">MLTCIPCSKQLNTNNGRSKEEEEDDDRVLETPRSKQTIKSLTSQIKDMAVKASGAYKSCKPCSGSSNRNHHRDSDVASASGRFHYAYKRPGSRSGSSTPKILGKEMESRLKGLLSGEGTPESVSGRTESTVFLEEEEDDEPKEWVAQVEPGVLITFVSLPEGGNDLKRIRFSREMFDKRQAQKWWAENFEKVMELYNVQQFNQQSVPFPTPPTSKDESSTKNGPATPPLNNECPRGKGYTFSSSLAHQPKPQPQSRYQSDSSGLATTPKLSSISGTKTETSSVVGSARSSGSSRGGGEEEEEDAEHSEEVSVSNASDNETEWVEQDEDGVYITIRALPDGTRELRRVRFSRDRFGETNARLWWEENKARIQQQYL</sequence>
<organism evidence="6 7">
    <name type="scientific">Eruca vesicaria subsp. sativa</name>
    <name type="common">Garden rocket</name>
    <name type="synonym">Eruca sativa</name>
    <dbReference type="NCBI Taxonomy" id="29727"/>
    <lineage>
        <taxon>Eukaryota</taxon>
        <taxon>Viridiplantae</taxon>
        <taxon>Streptophyta</taxon>
        <taxon>Embryophyta</taxon>
        <taxon>Tracheophyta</taxon>
        <taxon>Spermatophyta</taxon>
        <taxon>Magnoliopsida</taxon>
        <taxon>eudicotyledons</taxon>
        <taxon>Gunneridae</taxon>
        <taxon>Pentapetalae</taxon>
        <taxon>rosids</taxon>
        <taxon>malvids</taxon>
        <taxon>Brassicales</taxon>
        <taxon>Brassicaceae</taxon>
        <taxon>Brassiceae</taxon>
        <taxon>Eruca</taxon>
    </lineage>
</organism>
<feature type="domain" description="BRX" evidence="5">
    <location>
        <begin position="320"/>
        <end position="375"/>
    </location>
</feature>
<proteinExistence type="inferred from homology"/>
<dbReference type="PANTHER" id="PTHR46058:SF24">
    <property type="entry name" value="BRX DOMAIN-CONTAINING PROTEIN"/>
    <property type="match status" value="1"/>
</dbReference>
<dbReference type="GO" id="GO:0005634">
    <property type="term" value="C:nucleus"/>
    <property type="evidence" value="ECO:0007669"/>
    <property type="project" value="UniProtKB-SubCell"/>
</dbReference>
<evidence type="ECO:0000259" key="5">
    <source>
        <dbReference type="PROSITE" id="PS51514"/>
    </source>
</evidence>
<dbReference type="InterPro" id="IPR013591">
    <property type="entry name" value="Brevis_radix_dom"/>
</dbReference>
<feature type="compositionally biased region" description="Polar residues" evidence="4">
    <location>
        <begin position="121"/>
        <end position="130"/>
    </location>
</feature>
<dbReference type="PANTHER" id="PTHR46058">
    <property type="entry name" value="PROTEIN BREVIS RADIX-LIKE 1"/>
    <property type="match status" value="1"/>
</dbReference>
<evidence type="ECO:0000256" key="1">
    <source>
        <dbReference type="ARBA" id="ARBA00004123"/>
    </source>
</evidence>
<evidence type="ECO:0000313" key="7">
    <source>
        <dbReference type="Proteomes" id="UP001642260"/>
    </source>
</evidence>
<comment type="subcellular location">
    <subcellularLocation>
        <location evidence="1">Nucleus</location>
    </subcellularLocation>
</comment>
<dbReference type="EMBL" id="CAKOAT010048488">
    <property type="protein sequence ID" value="CAH8292980.1"/>
    <property type="molecule type" value="Genomic_DNA"/>
</dbReference>
<evidence type="ECO:0000256" key="2">
    <source>
        <dbReference type="ARBA" id="ARBA00009057"/>
    </source>
</evidence>
<keyword evidence="3" id="KW-0539">Nucleus</keyword>
<feature type="domain" description="BRX" evidence="5">
    <location>
        <begin position="142"/>
        <end position="197"/>
    </location>
</feature>
<dbReference type="InterPro" id="IPR027988">
    <property type="entry name" value="BRX_N"/>
</dbReference>
<feature type="region of interest" description="Disordered" evidence="4">
    <location>
        <begin position="204"/>
        <end position="325"/>
    </location>
</feature>
<dbReference type="InterPro" id="IPR044532">
    <property type="entry name" value="BRX-like"/>
</dbReference>
<accession>A0ABC8IQR5</accession>
<dbReference type="Proteomes" id="UP001642260">
    <property type="component" value="Unassembled WGS sequence"/>
</dbReference>
<name>A0ABC8IQR5_ERUVS</name>
<reference evidence="6 7" key="1">
    <citation type="submission" date="2022-03" db="EMBL/GenBank/DDBJ databases">
        <authorList>
            <person name="Macdonald S."/>
            <person name="Ahmed S."/>
            <person name="Newling K."/>
        </authorList>
    </citation>
    <scope>NUCLEOTIDE SEQUENCE [LARGE SCALE GENOMIC DNA]</scope>
</reference>
<keyword evidence="7" id="KW-1185">Reference proteome</keyword>
<dbReference type="Pfam" id="PF13713">
    <property type="entry name" value="BRX_N"/>
    <property type="match status" value="1"/>
</dbReference>
<evidence type="ECO:0000256" key="3">
    <source>
        <dbReference type="ARBA" id="ARBA00023242"/>
    </source>
</evidence>
<feature type="region of interest" description="Disordered" evidence="4">
    <location>
        <begin position="57"/>
        <end position="78"/>
    </location>
</feature>
<evidence type="ECO:0000256" key="4">
    <source>
        <dbReference type="SAM" id="MobiDB-lite"/>
    </source>
</evidence>
<dbReference type="Pfam" id="PF08381">
    <property type="entry name" value="BRX"/>
    <property type="match status" value="2"/>
</dbReference>
<dbReference type="AlphaFoldDB" id="A0ABC8IQR5"/>
<feature type="region of interest" description="Disordered" evidence="4">
    <location>
        <begin position="114"/>
        <end position="142"/>
    </location>
</feature>
<feature type="compositionally biased region" description="Polar residues" evidence="4">
    <location>
        <begin position="253"/>
        <end position="280"/>
    </location>
</feature>
<comment type="caution">
    <text evidence="6">The sequence shown here is derived from an EMBL/GenBank/DDBJ whole genome shotgun (WGS) entry which is preliminary data.</text>
</comment>
<feature type="compositionally biased region" description="Low complexity" evidence="4">
    <location>
        <begin position="281"/>
        <end position="292"/>
    </location>
</feature>
<evidence type="ECO:0000313" key="6">
    <source>
        <dbReference type="EMBL" id="CAH8292980.1"/>
    </source>
</evidence>
<comment type="similarity">
    <text evidence="2">Belongs to the BRX family.</text>
</comment>
<gene>
    <name evidence="6" type="ORF">ERUC_LOCUS1569</name>
</gene>
<protein>
    <recommendedName>
        <fullName evidence="5">BRX domain-containing protein</fullName>
    </recommendedName>
</protein>
<feature type="region of interest" description="Disordered" evidence="4">
    <location>
        <begin position="1"/>
        <end position="42"/>
    </location>
</feature>